<dbReference type="CDD" id="cd06529">
    <property type="entry name" value="S24_LexA-like"/>
    <property type="match status" value="1"/>
</dbReference>
<name>A0ABQ2GNY5_9PSED</name>
<dbReference type="InterPro" id="IPR015927">
    <property type="entry name" value="Peptidase_S24_S26A/B/C"/>
</dbReference>
<evidence type="ECO:0000313" key="2">
    <source>
        <dbReference type="EMBL" id="GGM05284.1"/>
    </source>
</evidence>
<dbReference type="Gene3D" id="2.10.109.10">
    <property type="entry name" value="Umud Fragment, subunit A"/>
    <property type="match status" value="1"/>
</dbReference>
<dbReference type="EMBL" id="BMNW01000003">
    <property type="protein sequence ID" value="GGM05284.1"/>
    <property type="molecule type" value="Genomic_DNA"/>
</dbReference>
<accession>A0ABQ2GNY5</accession>
<organism evidence="2 3">
    <name type="scientific">Pseudomonas asuensis</name>
    <dbReference type="NCBI Taxonomy" id="1825787"/>
    <lineage>
        <taxon>Bacteria</taxon>
        <taxon>Pseudomonadati</taxon>
        <taxon>Pseudomonadota</taxon>
        <taxon>Gammaproteobacteria</taxon>
        <taxon>Pseudomonadales</taxon>
        <taxon>Pseudomonadaceae</taxon>
        <taxon>Pseudomonas</taxon>
    </lineage>
</organism>
<keyword evidence="3" id="KW-1185">Reference proteome</keyword>
<gene>
    <name evidence="2" type="primary">umuD</name>
    <name evidence="2" type="ORF">GCM10009425_15820</name>
</gene>
<feature type="domain" description="Peptidase S24/S26A/S26B/S26C" evidence="1">
    <location>
        <begin position="34"/>
        <end position="134"/>
    </location>
</feature>
<protein>
    <submittedName>
        <fullName evidence="2">Protein impA</fullName>
    </submittedName>
</protein>
<evidence type="ECO:0000313" key="3">
    <source>
        <dbReference type="Proteomes" id="UP000616499"/>
    </source>
</evidence>
<sequence>MSITVLGRSERLRHLLPEADSLRISGFQSAAGEWEENAISLDRLVGLGESPIWVVMVDDESLLEFGIYPGDRLIIDRAAECRPGHLVIMDVNGQYEVRRLTHDNQGGRLLLGGHRQARPISYGRDEPLDVCGVVTFVLSYVAQPAM</sequence>
<dbReference type="InterPro" id="IPR039418">
    <property type="entry name" value="LexA-like"/>
</dbReference>
<reference evidence="3" key="1">
    <citation type="journal article" date="2019" name="Int. J. Syst. Evol. Microbiol.">
        <title>The Global Catalogue of Microorganisms (GCM) 10K type strain sequencing project: providing services to taxonomists for standard genome sequencing and annotation.</title>
        <authorList>
            <consortium name="The Broad Institute Genomics Platform"/>
            <consortium name="The Broad Institute Genome Sequencing Center for Infectious Disease"/>
            <person name="Wu L."/>
            <person name="Ma J."/>
        </authorList>
    </citation>
    <scope>NUCLEOTIDE SEQUENCE [LARGE SCALE GENOMIC DNA]</scope>
    <source>
        <strain evidence="3">JCM 13501</strain>
    </source>
</reference>
<dbReference type="RefSeq" id="WP_188865582.1">
    <property type="nucleotide sequence ID" value="NZ_BMNW01000003.1"/>
</dbReference>
<comment type="caution">
    <text evidence="2">The sequence shown here is derived from an EMBL/GenBank/DDBJ whole genome shotgun (WGS) entry which is preliminary data.</text>
</comment>
<dbReference type="InterPro" id="IPR036286">
    <property type="entry name" value="LexA/Signal_pep-like_sf"/>
</dbReference>
<dbReference type="Proteomes" id="UP000616499">
    <property type="component" value="Unassembled WGS sequence"/>
</dbReference>
<proteinExistence type="predicted"/>
<dbReference type="SUPFAM" id="SSF51306">
    <property type="entry name" value="LexA/Signal peptidase"/>
    <property type="match status" value="1"/>
</dbReference>
<dbReference type="Pfam" id="PF00717">
    <property type="entry name" value="Peptidase_S24"/>
    <property type="match status" value="1"/>
</dbReference>
<evidence type="ECO:0000259" key="1">
    <source>
        <dbReference type="Pfam" id="PF00717"/>
    </source>
</evidence>